<keyword evidence="4" id="KW-0479">Metal-binding</keyword>
<keyword evidence="3 12" id="KW-0812">Transmembrane</keyword>
<keyword evidence="6" id="KW-0560">Oxidoreductase</keyword>
<dbReference type="AlphaFoldDB" id="A0A2U3L8P2"/>
<protein>
    <recommendedName>
        <fullName evidence="15">Cytochrome oxidase assembly</fullName>
    </recommendedName>
</protein>
<organism evidence="13 14">
    <name type="scientific">Candidatus Sulfotelmatobacter kueseliae</name>
    <dbReference type="NCBI Taxonomy" id="2042962"/>
    <lineage>
        <taxon>Bacteria</taxon>
        <taxon>Pseudomonadati</taxon>
        <taxon>Acidobacteriota</taxon>
        <taxon>Terriglobia</taxon>
        <taxon>Terriglobales</taxon>
        <taxon>Candidatus Korobacteraceae</taxon>
        <taxon>Candidatus Sulfotelmatobacter</taxon>
    </lineage>
</organism>
<proteinExistence type="predicted"/>
<feature type="transmembrane region" description="Helical" evidence="12">
    <location>
        <begin position="232"/>
        <end position="252"/>
    </location>
</feature>
<evidence type="ECO:0000313" key="13">
    <source>
        <dbReference type="EMBL" id="SPF48246.1"/>
    </source>
</evidence>
<evidence type="ECO:0000256" key="5">
    <source>
        <dbReference type="ARBA" id="ARBA00022989"/>
    </source>
</evidence>
<dbReference type="Proteomes" id="UP000238701">
    <property type="component" value="Unassembled WGS sequence"/>
</dbReference>
<feature type="transmembrane region" description="Helical" evidence="12">
    <location>
        <begin position="72"/>
        <end position="90"/>
    </location>
</feature>
<feature type="transmembrane region" description="Helical" evidence="12">
    <location>
        <begin position="128"/>
        <end position="148"/>
    </location>
</feature>
<evidence type="ECO:0000256" key="8">
    <source>
        <dbReference type="ARBA" id="ARBA00023133"/>
    </source>
</evidence>
<keyword evidence="2" id="KW-1003">Cell membrane</keyword>
<feature type="transmembrane region" description="Helical" evidence="12">
    <location>
        <begin position="97"/>
        <end position="122"/>
    </location>
</feature>
<dbReference type="GO" id="GO:0016020">
    <property type="term" value="C:membrane"/>
    <property type="evidence" value="ECO:0007669"/>
    <property type="project" value="UniProtKB-SubCell"/>
</dbReference>
<evidence type="ECO:0000256" key="1">
    <source>
        <dbReference type="ARBA" id="ARBA00004141"/>
    </source>
</evidence>
<evidence type="ECO:0000313" key="14">
    <source>
        <dbReference type="Proteomes" id="UP000238701"/>
    </source>
</evidence>
<comment type="pathway">
    <text evidence="11">Porphyrin-containing compound metabolism.</text>
</comment>
<feature type="transmembrane region" description="Helical" evidence="12">
    <location>
        <begin position="169"/>
        <end position="191"/>
    </location>
</feature>
<evidence type="ECO:0000256" key="2">
    <source>
        <dbReference type="ARBA" id="ARBA00022475"/>
    </source>
</evidence>
<dbReference type="GO" id="GO:0046872">
    <property type="term" value="F:metal ion binding"/>
    <property type="evidence" value="ECO:0007669"/>
    <property type="project" value="UniProtKB-KW"/>
</dbReference>
<evidence type="ECO:0000256" key="11">
    <source>
        <dbReference type="ARBA" id="ARBA00023444"/>
    </source>
</evidence>
<feature type="transmembrane region" description="Helical" evidence="12">
    <location>
        <begin position="272"/>
        <end position="293"/>
    </location>
</feature>
<accession>A0A2U3L8P2</accession>
<evidence type="ECO:0000256" key="3">
    <source>
        <dbReference type="ARBA" id="ARBA00022692"/>
    </source>
</evidence>
<dbReference type="InterPro" id="IPR003780">
    <property type="entry name" value="COX15/CtaA_fam"/>
</dbReference>
<keyword evidence="5 12" id="KW-1133">Transmembrane helix</keyword>
<comment type="subcellular location">
    <subcellularLocation>
        <location evidence="1">Membrane</location>
        <topology evidence="1">Multi-pass membrane protein</topology>
    </subcellularLocation>
</comment>
<dbReference type="Pfam" id="PF02628">
    <property type="entry name" value="COX15-CtaA"/>
    <property type="match status" value="1"/>
</dbReference>
<dbReference type="GO" id="GO:0016491">
    <property type="term" value="F:oxidoreductase activity"/>
    <property type="evidence" value="ECO:0007669"/>
    <property type="project" value="UniProtKB-KW"/>
</dbReference>
<evidence type="ECO:0000256" key="7">
    <source>
        <dbReference type="ARBA" id="ARBA00023004"/>
    </source>
</evidence>
<dbReference type="EMBL" id="OMOD01000180">
    <property type="protein sequence ID" value="SPF48246.1"/>
    <property type="molecule type" value="Genomic_DNA"/>
</dbReference>
<dbReference type="OrthoDB" id="128939at2"/>
<evidence type="ECO:0000256" key="6">
    <source>
        <dbReference type="ARBA" id="ARBA00023002"/>
    </source>
</evidence>
<gene>
    <name evidence="13" type="ORF">SBA1_820048</name>
</gene>
<keyword evidence="7" id="KW-0408">Iron</keyword>
<evidence type="ECO:0000256" key="4">
    <source>
        <dbReference type="ARBA" id="ARBA00022723"/>
    </source>
</evidence>
<dbReference type="InterPro" id="IPR050450">
    <property type="entry name" value="COX15/CtaA_HemeA_synthase"/>
</dbReference>
<dbReference type="PANTHER" id="PTHR35457:SF1">
    <property type="entry name" value="HEME A SYNTHASE"/>
    <property type="match status" value="1"/>
</dbReference>
<evidence type="ECO:0000256" key="9">
    <source>
        <dbReference type="ARBA" id="ARBA00023136"/>
    </source>
</evidence>
<feature type="transmembrane region" description="Helical" evidence="12">
    <location>
        <begin position="197"/>
        <end position="220"/>
    </location>
</feature>
<dbReference type="GO" id="GO:0006784">
    <property type="term" value="P:heme A biosynthetic process"/>
    <property type="evidence" value="ECO:0007669"/>
    <property type="project" value="InterPro"/>
</dbReference>
<dbReference type="PANTHER" id="PTHR35457">
    <property type="entry name" value="HEME A SYNTHASE"/>
    <property type="match status" value="1"/>
</dbReference>
<sequence>MTLKTIQTPYHRAHHLFAVFTASATLVVITAGALVTSNDAGLSVPDWPTSFGYLVRVPSFVGGIRYEWTHRMLAGSLLTLTLTIAAWTLLIERRRWLRWLAIGAFCTVVAQAILGGLTVLLFQPPAVSTAHAAVAQTFFCIAVAIAVFTGRRWVEEQPRVEFDTRRPSLFTLTLLSLFVLYVQLILGGMFRHHGMSWWPHVLNAIVVSIVLVWTAVRALTAHANIEAVRRPAILMLGLVVTQLCLGFAAFVTRVDWGRDAAQPEFPMVVSTVAHVAVGATLLATTVILAIQVWRHVPVAFEERLPQAQRDASVA</sequence>
<reference evidence="14" key="1">
    <citation type="submission" date="2018-02" db="EMBL/GenBank/DDBJ databases">
        <authorList>
            <person name="Hausmann B."/>
        </authorList>
    </citation>
    <scope>NUCLEOTIDE SEQUENCE [LARGE SCALE GENOMIC DNA]</scope>
    <source>
        <strain evidence="14">Peat soil MAG SbA1</strain>
    </source>
</reference>
<evidence type="ECO:0000256" key="12">
    <source>
        <dbReference type="SAM" id="Phobius"/>
    </source>
</evidence>
<evidence type="ECO:0000256" key="10">
    <source>
        <dbReference type="ARBA" id="ARBA00023157"/>
    </source>
</evidence>
<keyword evidence="9 12" id="KW-0472">Membrane</keyword>
<keyword evidence="8" id="KW-0350">Heme biosynthesis</keyword>
<keyword evidence="10" id="KW-1015">Disulfide bond</keyword>
<evidence type="ECO:0008006" key="15">
    <source>
        <dbReference type="Google" id="ProtNLM"/>
    </source>
</evidence>
<name>A0A2U3L8P2_9BACT</name>
<feature type="transmembrane region" description="Helical" evidence="12">
    <location>
        <begin position="16"/>
        <end position="35"/>
    </location>
</feature>